<dbReference type="AlphaFoldDB" id="A1WNY7"/>
<name>A1WNY7_VEREI</name>
<evidence type="ECO:0000313" key="3">
    <source>
        <dbReference type="EMBL" id="ABM59344.1"/>
    </source>
</evidence>
<dbReference type="HOGENOM" id="CLU_052471_1_0_4"/>
<dbReference type="OrthoDB" id="9815002at2"/>
<dbReference type="CAZy" id="GH23">
    <property type="family name" value="Glycoside Hydrolase Family 23"/>
</dbReference>
<feature type="domain" description="Transglycosylase SLT" evidence="2">
    <location>
        <begin position="114"/>
        <end position="192"/>
    </location>
</feature>
<reference evidence="4" key="1">
    <citation type="submission" date="2006-12" db="EMBL/GenBank/DDBJ databases">
        <title>Complete sequence of chromosome 1 of Verminephrobacter eiseniae EF01-2.</title>
        <authorList>
            <person name="Copeland A."/>
            <person name="Lucas S."/>
            <person name="Lapidus A."/>
            <person name="Barry K."/>
            <person name="Detter J.C."/>
            <person name="Glavina del Rio T."/>
            <person name="Dalin E."/>
            <person name="Tice H."/>
            <person name="Pitluck S."/>
            <person name="Chertkov O."/>
            <person name="Brettin T."/>
            <person name="Bruce D."/>
            <person name="Han C."/>
            <person name="Tapia R."/>
            <person name="Gilna P."/>
            <person name="Schmutz J."/>
            <person name="Larimer F."/>
            <person name="Land M."/>
            <person name="Hauser L."/>
            <person name="Kyrpides N."/>
            <person name="Kim E."/>
            <person name="Stahl D."/>
            <person name="Richardson P."/>
        </authorList>
    </citation>
    <scope>NUCLEOTIDE SEQUENCE [LARGE SCALE GENOMIC DNA]</scope>
    <source>
        <strain evidence="4">EF01-2</strain>
    </source>
</reference>
<evidence type="ECO:0000259" key="2">
    <source>
        <dbReference type="Pfam" id="PF01464"/>
    </source>
</evidence>
<organism evidence="3 4">
    <name type="scientific">Verminephrobacter eiseniae (strain EF01-2)</name>
    <dbReference type="NCBI Taxonomy" id="391735"/>
    <lineage>
        <taxon>Bacteria</taxon>
        <taxon>Pseudomonadati</taxon>
        <taxon>Pseudomonadota</taxon>
        <taxon>Betaproteobacteria</taxon>
        <taxon>Burkholderiales</taxon>
        <taxon>Comamonadaceae</taxon>
        <taxon>Verminephrobacter</taxon>
    </lineage>
</organism>
<dbReference type="Pfam" id="PF01464">
    <property type="entry name" value="SLT"/>
    <property type="match status" value="1"/>
</dbReference>
<sequence length="252" mass="26423">MTASGKMISGMIAACMAAARHSLDFVGLAVAFVVMALVARPDLREAGEAQLMNWLQARQMPSGPLDAAKAGARAKAGKPEDLPRDQAAVTFWLSKKYRVAPEPLSVLVARAYDAGTQSGIDPTLILAVMGIESGFNPFAQSAVGAQGLMQVMTRVHTDKYQNFGGQLAAFDPVSNLRVGVEILQECIARAGSIEGGLRHYVGSANMVDDGGYAARVMAEHARLRQVASARALPISGWGQSGACSACAPRPPA</sequence>
<dbReference type="InterPro" id="IPR008258">
    <property type="entry name" value="Transglycosylase_SLT_dom_1"/>
</dbReference>
<gene>
    <name evidence="3" type="ordered locus">Veis_3628</name>
</gene>
<accession>A1WNY7</accession>
<dbReference type="EMBL" id="CP000542">
    <property type="protein sequence ID" value="ABM59344.1"/>
    <property type="molecule type" value="Genomic_DNA"/>
</dbReference>
<dbReference type="InterPro" id="IPR023346">
    <property type="entry name" value="Lysozyme-like_dom_sf"/>
</dbReference>
<comment type="similarity">
    <text evidence="1">Belongs to the transglycosylase Slt family.</text>
</comment>
<dbReference type="CDD" id="cd00254">
    <property type="entry name" value="LT-like"/>
    <property type="match status" value="1"/>
</dbReference>
<dbReference type="SUPFAM" id="SSF53955">
    <property type="entry name" value="Lysozyme-like"/>
    <property type="match status" value="1"/>
</dbReference>
<dbReference type="Gene3D" id="1.10.530.10">
    <property type="match status" value="1"/>
</dbReference>
<protein>
    <submittedName>
        <fullName evidence="3">Lytic transglycosylase, catalytic</fullName>
    </submittedName>
</protein>
<dbReference type="KEGG" id="vei:Veis_3628"/>
<dbReference type="Proteomes" id="UP000000374">
    <property type="component" value="Chromosome"/>
</dbReference>
<dbReference type="STRING" id="391735.Veis_3628"/>
<dbReference type="PANTHER" id="PTHR37423">
    <property type="entry name" value="SOLUBLE LYTIC MUREIN TRANSGLYCOSYLASE-RELATED"/>
    <property type="match status" value="1"/>
</dbReference>
<dbReference type="PANTHER" id="PTHR37423:SF2">
    <property type="entry name" value="MEMBRANE-BOUND LYTIC MUREIN TRANSGLYCOSYLASE C"/>
    <property type="match status" value="1"/>
</dbReference>
<evidence type="ECO:0000256" key="1">
    <source>
        <dbReference type="ARBA" id="ARBA00007734"/>
    </source>
</evidence>
<proteinExistence type="inferred from homology"/>
<keyword evidence="4" id="KW-1185">Reference proteome</keyword>
<dbReference type="eggNOG" id="COG0741">
    <property type="taxonomic scope" value="Bacteria"/>
</dbReference>
<evidence type="ECO:0000313" key="4">
    <source>
        <dbReference type="Proteomes" id="UP000000374"/>
    </source>
</evidence>